<gene>
    <name evidence="1" type="ORF">FYJ33_09190</name>
</gene>
<dbReference type="EMBL" id="VULX01000012">
    <property type="protein sequence ID" value="MSR91578.1"/>
    <property type="molecule type" value="Genomic_DNA"/>
</dbReference>
<dbReference type="Proteomes" id="UP000460287">
    <property type="component" value="Unassembled WGS sequence"/>
</dbReference>
<comment type="caution">
    <text evidence="1">The sequence shown here is derived from an EMBL/GenBank/DDBJ whole genome shotgun (WGS) entry which is preliminary data.</text>
</comment>
<name>A0A7X2T247_9CLOT</name>
<dbReference type="NCBIfam" id="TIGR02289">
    <property type="entry name" value="M3_not_pepF"/>
    <property type="match status" value="1"/>
</dbReference>
<evidence type="ECO:0000313" key="2">
    <source>
        <dbReference type="Proteomes" id="UP000460287"/>
    </source>
</evidence>
<accession>A0A7X2T247</accession>
<dbReference type="SUPFAM" id="SSF55486">
    <property type="entry name" value="Metalloproteases ('zincins'), catalytic domain"/>
    <property type="match status" value="1"/>
</dbReference>
<proteinExistence type="predicted"/>
<dbReference type="InterPro" id="IPR011976">
    <property type="entry name" value="Pept_M3B_oligopep-rel"/>
</dbReference>
<evidence type="ECO:0000313" key="1">
    <source>
        <dbReference type="EMBL" id="MSR91578.1"/>
    </source>
</evidence>
<keyword evidence="2" id="KW-1185">Reference proteome</keyword>
<dbReference type="AlphaFoldDB" id="A0A7X2T247"/>
<dbReference type="CDD" id="cd09606">
    <property type="entry name" value="M3B_PepF"/>
    <property type="match status" value="1"/>
</dbReference>
<dbReference type="Gene3D" id="1.10.1370.30">
    <property type="match status" value="1"/>
</dbReference>
<sequence>MLDNNFKLSTIPYKRFTIEEFKKRGREILKEFKEASSGEEQFSVHKKYYQLIQEMMTTKILVQLRHDGDVTDKFYEEEQDYYDEISPKVESFDTEYKKQLYNSKFRPYLEEKIGSIAFKDIEFNLKSFNDSIISLKQEENSLTSQYAKLIAQIKIDFRGENLNLSLLSKYKTSKDRNVRIEATEARNKALSEIKDKFDDIYDKLVKNRTKQAQMLGYKNYVELGYYNMGRTTYGINEVRKLRDQVKKYLVPFADKIHEERKKRLGLNKLDAIDEGIYFKEGNPAPYGTADDIFKAGKKMYSELSPETNEFFNFMLDHELFDVLGRTNKAAGGYMDMLFTYKAPIIFANFNGTNHDVHVITHESGHAFQGYITRNDEIMEHNNIKMETAEIHSMSMEFFTDKWAELFFKDKANDFVKLHFEDSITFIPYGCMVDEFQETIYSKPELTKEERRSVWQDLERQYRPYLNFEHDTFSGEGRRWQLQTHIFMSPFYYIDYAIAQTCALQFKIKMDENYEDAWAKYLAFCKESAKDSLQNMLRNVGLNSPFDENYIKNIISVLEKNIK</sequence>
<reference evidence="1 2" key="1">
    <citation type="submission" date="2019-08" db="EMBL/GenBank/DDBJ databases">
        <title>In-depth cultivation of the pig gut microbiome towards novel bacterial diversity and tailored functional studies.</title>
        <authorList>
            <person name="Wylensek D."/>
            <person name="Hitch T.C.A."/>
            <person name="Clavel T."/>
        </authorList>
    </citation>
    <scope>NUCLEOTIDE SEQUENCE [LARGE SCALE GENOMIC DNA]</scope>
    <source>
        <strain evidence="1 2">WCA-383-APC-5B</strain>
    </source>
</reference>
<protein>
    <submittedName>
        <fullName evidence="1">M3 family oligoendopeptidase</fullName>
    </submittedName>
</protein>
<organism evidence="1 2">
    <name type="scientific">Inconstantimicrobium porci</name>
    <dbReference type="NCBI Taxonomy" id="2652291"/>
    <lineage>
        <taxon>Bacteria</taxon>
        <taxon>Bacillati</taxon>
        <taxon>Bacillota</taxon>
        <taxon>Clostridia</taxon>
        <taxon>Eubacteriales</taxon>
        <taxon>Clostridiaceae</taxon>
        <taxon>Inconstantimicrobium</taxon>
    </lineage>
</organism>